<feature type="compositionally biased region" description="Gly residues" evidence="4">
    <location>
        <begin position="164"/>
        <end position="176"/>
    </location>
</feature>
<dbReference type="InParanoid" id="A0A2T3AJ83"/>
<feature type="compositionally biased region" description="Low complexity" evidence="4">
    <location>
        <begin position="75"/>
        <end position="97"/>
    </location>
</feature>
<evidence type="ECO:0000313" key="7">
    <source>
        <dbReference type="Proteomes" id="UP000241462"/>
    </source>
</evidence>
<comment type="subcellular location">
    <subcellularLocation>
        <location evidence="1">Nucleus</location>
    </subcellularLocation>
</comment>
<feature type="compositionally biased region" description="Low complexity" evidence="4">
    <location>
        <begin position="1"/>
        <end position="21"/>
    </location>
</feature>
<organism evidence="6 7">
    <name type="scientific">Coniella lustricola</name>
    <dbReference type="NCBI Taxonomy" id="2025994"/>
    <lineage>
        <taxon>Eukaryota</taxon>
        <taxon>Fungi</taxon>
        <taxon>Dikarya</taxon>
        <taxon>Ascomycota</taxon>
        <taxon>Pezizomycotina</taxon>
        <taxon>Sordariomycetes</taxon>
        <taxon>Sordariomycetidae</taxon>
        <taxon>Diaporthales</taxon>
        <taxon>Schizoparmaceae</taxon>
        <taxon>Coniella</taxon>
    </lineage>
</organism>
<feature type="region of interest" description="Disordered" evidence="4">
    <location>
        <begin position="1"/>
        <end position="29"/>
    </location>
</feature>
<feature type="region of interest" description="Disordered" evidence="4">
    <location>
        <begin position="713"/>
        <end position="825"/>
    </location>
</feature>
<proteinExistence type="predicted"/>
<keyword evidence="3" id="KW-0539">Nucleus</keyword>
<keyword evidence="7" id="KW-1185">Reference proteome</keyword>
<dbReference type="GO" id="GO:0006351">
    <property type="term" value="P:DNA-templated transcription"/>
    <property type="evidence" value="ECO:0007669"/>
    <property type="project" value="InterPro"/>
</dbReference>
<dbReference type="CDD" id="cd00067">
    <property type="entry name" value="GAL4"/>
    <property type="match status" value="1"/>
</dbReference>
<dbReference type="PROSITE" id="PS50048">
    <property type="entry name" value="ZN2_CY6_FUNGAL_2"/>
    <property type="match status" value="1"/>
</dbReference>
<feature type="region of interest" description="Disordered" evidence="4">
    <location>
        <begin position="904"/>
        <end position="924"/>
    </location>
</feature>
<dbReference type="STRING" id="2025994.A0A2T3AJ83"/>
<dbReference type="Gene3D" id="4.10.240.10">
    <property type="entry name" value="Zn(2)-C6 fungal-type DNA-binding domain"/>
    <property type="match status" value="1"/>
</dbReference>
<dbReference type="InterPro" id="IPR036864">
    <property type="entry name" value="Zn2-C6_fun-type_DNA-bd_sf"/>
</dbReference>
<accession>A0A2T3AJ83</accession>
<dbReference type="InterPro" id="IPR001138">
    <property type="entry name" value="Zn2Cys6_DnaBD"/>
</dbReference>
<reference evidence="6 7" key="1">
    <citation type="journal article" date="2018" name="Mycol. Prog.">
        <title>Coniella lustricola, a new species from submerged detritus.</title>
        <authorList>
            <person name="Raudabaugh D.B."/>
            <person name="Iturriaga T."/>
            <person name="Carver A."/>
            <person name="Mondo S."/>
            <person name="Pangilinan J."/>
            <person name="Lipzen A."/>
            <person name="He G."/>
            <person name="Amirebrahimi M."/>
            <person name="Grigoriev I.V."/>
            <person name="Miller A.N."/>
        </authorList>
    </citation>
    <scope>NUCLEOTIDE SEQUENCE [LARGE SCALE GENOMIC DNA]</scope>
    <source>
        <strain evidence="6 7">B22-T-1</strain>
    </source>
</reference>
<dbReference type="SUPFAM" id="SSF57701">
    <property type="entry name" value="Zn2/Cys6 DNA-binding domain"/>
    <property type="match status" value="1"/>
</dbReference>
<dbReference type="OrthoDB" id="10263753at2759"/>
<gene>
    <name evidence="6" type="ORF">BD289DRAFT_458502</name>
</gene>
<evidence type="ECO:0000256" key="3">
    <source>
        <dbReference type="ARBA" id="ARBA00023242"/>
    </source>
</evidence>
<dbReference type="GO" id="GO:0000981">
    <property type="term" value="F:DNA-binding transcription factor activity, RNA polymerase II-specific"/>
    <property type="evidence" value="ECO:0007669"/>
    <property type="project" value="InterPro"/>
</dbReference>
<dbReference type="Pfam" id="PF00172">
    <property type="entry name" value="Zn_clus"/>
    <property type="match status" value="1"/>
</dbReference>
<dbReference type="EMBL" id="KZ678383">
    <property type="protein sequence ID" value="PSS00544.1"/>
    <property type="molecule type" value="Genomic_DNA"/>
</dbReference>
<sequence length="954" mass="103712">MHTVTATSTTTTTTSSSSSLTKQQPPRKRRRIVISCTECHRRKQKCDRNLPCANCVSRNKQDACRYETAAPTARAAAAAQQQVQQPQKPQQRQQSRAGDGDGESPWAADAIADAERQDHTQQQQQQQQRPTSKFDVDPRLSTSVQSDFVSRGSLDSAVSASDSGSGGGSNGSGAQGAGSPVKPPTSFGYAGATGASTLGFLRKLDDGSAPEDALANFATARENTAYFGTRERYKSLVRQLPARPYIEKLVEIYFKDFHWQYNAFDRYMFDLQMEEWYALPFNILNCEGPQALSPDLRAFPALVFQVIATSLVMLGTDSDVTFESLKYNSSMTFEDLANDYTESGVALLSLLGKRQISLTFVAADWVRAGFLKYSGLVTESWHAIGAAIRDAQECGLHRESLDPRPKSNKLEDVLENQWEKQRRRKMWCVLVVWDVHTGIVLGRPLSVDYSVEYPLPIDAPEPKDPARTAVVQRSEGDPPNMTTRMLYAHKITMALKEIADLEKEGPCPKDFSKVDRLHEKLIDLEAQTPAVFRRENPDTRYDNLPECSWVPKARMSLHPLVAFNFMALHRPYVFTRPHSRMQALKASLKMLELQKVSFSSLNPRFYKLYHLFFGTFDAIVLMASIFILFPKENDEYVNAALQHFQWAMERFDIMSARNRLAAAARGVLQAIHLRLKRALGVQAPVNNNFGTTNTTTTTTLTPGPWVPAFHTAAASAESHNSSSNGTAIPGKSPSVATSGGGGGCSSSSISGTSHSNNENHSMSSTLTTPGAETTTSSSSISEHHYPPQPHDTTTPMLLLQQQPHHQSSSSAAADSGLGGSAGAGASAGFTPNEWSLPDDFDWASIQPVYAMADVAYNDLMGISNGGNMNTTTTPAGATTASSTAGMTMPMPNWAGGTPLLNEAPPNVPHGTAGEGGGGGGGGSQLDTSAHGWLFEGDFGNDSVWNLLNQYPAPS</sequence>
<feature type="compositionally biased region" description="Low complexity" evidence="4">
    <location>
        <begin position="713"/>
        <end position="724"/>
    </location>
</feature>
<evidence type="ECO:0000256" key="2">
    <source>
        <dbReference type="ARBA" id="ARBA00022723"/>
    </source>
</evidence>
<feature type="compositionally biased region" description="Gly residues" evidence="4">
    <location>
        <begin position="912"/>
        <end position="923"/>
    </location>
</feature>
<dbReference type="SMART" id="SM00906">
    <property type="entry name" value="Fungal_trans"/>
    <property type="match status" value="1"/>
</dbReference>
<feature type="domain" description="Zn(2)-C6 fungal-type" evidence="5">
    <location>
        <begin position="35"/>
        <end position="66"/>
    </location>
</feature>
<keyword evidence="2" id="KW-0479">Metal-binding</keyword>
<dbReference type="AlphaFoldDB" id="A0A2T3AJ83"/>
<dbReference type="InterPro" id="IPR050613">
    <property type="entry name" value="Sec_Metabolite_Reg"/>
</dbReference>
<evidence type="ECO:0000256" key="4">
    <source>
        <dbReference type="SAM" id="MobiDB-lite"/>
    </source>
</evidence>
<evidence type="ECO:0000256" key="1">
    <source>
        <dbReference type="ARBA" id="ARBA00004123"/>
    </source>
</evidence>
<dbReference type="CDD" id="cd12148">
    <property type="entry name" value="fungal_TF_MHR"/>
    <property type="match status" value="1"/>
</dbReference>
<feature type="compositionally biased region" description="Low complexity" evidence="4">
    <location>
        <begin position="797"/>
        <end position="815"/>
    </location>
</feature>
<dbReference type="PANTHER" id="PTHR31001:SF87">
    <property type="entry name" value="COL-21"/>
    <property type="match status" value="1"/>
</dbReference>
<dbReference type="InterPro" id="IPR007219">
    <property type="entry name" value="XnlR_reg_dom"/>
</dbReference>
<dbReference type="GO" id="GO:0003677">
    <property type="term" value="F:DNA binding"/>
    <property type="evidence" value="ECO:0007669"/>
    <property type="project" value="InterPro"/>
</dbReference>
<dbReference type="PANTHER" id="PTHR31001">
    <property type="entry name" value="UNCHARACTERIZED TRANSCRIPTIONAL REGULATORY PROTEIN"/>
    <property type="match status" value="1"/>
</dbReference>
<dbReference type="SMART" id="SM00066">
    <property type="entry name" value="GAL4"/>
    <property type="match status" value="1"/>
</dbReference>
<feature type="region of interest" description="Disordered" evidence="4">
    <location>
        <begin position="75"/>
        <end position="185"/>
    </location>
</feature>
<dbReference type="Pfam" id="PF04082">
    <property type="entry name" value="Fungal_trans"/>
    <property type="match status" value="1"/>
</dbReference>
<dbReference type="GO" id="GO:0008270">
    <property type="term" value="F:zinc ion binding"/>
    <property type="evidence" value="ECO:0007669"/>
    <property type="project" value="InterPro"/>
</dbReference>
<evidence type="ECO:0000313" key="6">
    <source>
        <dbReference type="EMBL" id="PSS00544.1"/>
    </source>
</evidence>
<evidence type="ECO:0000259" key="5">
    <source>
        <dbReference type="PROSITE" id="PS50048"/>
    </source>
</evidence>
<feature type="compositionally biased region" description="Low complexity" evidence="4">
    <location>
        <begin position="152"/>
        <end position="163"/>
    </location>
</feature>
<feature type="compositionally biased region" description="Low complexity" evidence="4">
    <location>
        <begin position="745"/>
        <end position="764"/>
    </location>
</feature>
<protein>
    <recommendedName>
        <fullName evidence="5">Zn(2)-C6 fungal-type domain-containing protein</fullName>
    </recommendedName>
</protein>
<dbReference type="PROSITE" id="PS00463">
    <property type="entry name" value="ZN2_CY6_FUNGAL_1"/>
    <property type="match status" value="1"/>
</dbReference>
<dbReference type="GO" id="GO:0005634">
    <property type="term" value="C:nucleus"/>
    <property type="evidence" value="ECO:0007669"/>
    <property type="project" value="UniProtKB-SubCell"/>
</dbReference>
<dbReference type="Proteomes" id="UP000241462">
    <property type="component" value="Unassembled WGS sequence"/>
</dbReference>
<name>A0A2T3AJ83_9PEZI</name>